<protein>
    <recommendedName>
        <fullName evidence="4">Phasin domain-containing protein</fullName>
    </recommendedName>
</protein>
<dbReference type="RefSeq" id="WP_119856433.1">
    <property type="nucleotide sequence ID" value="NZ_QYYD01000008.1"/>
</dbReference>
<name>A0A418VHJ0_RHOPL</name>
<gene>
    <name evidence="2" type="ORF">D4Q52_09605</name>
</gene>
<organism evidence="2 3">
    <name type="scientific">Rhodopseudomonas palustris</name>
    <dbReference type="NCBI Taxonomy" id="1076"/>
    <lineage>
        <taxon>Bacteria</taxon>
        <taxon>Pseudomonadati</taxon>
        <taxon>Pseudomonadota</taxon>
        <taxon>Alphaproteobacteria</taxon>
        <taxon>Hyphomicrobiales</taxon>
        <taxon>Nitrobacteraceae</taxon>
        <taxon>Rhodopseudomonas</taxon>
    </lineage>
</organism>
<accession>A0A418VHJ0</accession>
<dbReference type="OrthoDB" id="8138512at2"/>
<dbReference type="EMBL" id="QYYD01000008">
    <property type="protein sequence ID" value="RJF75531.1"/>
    <property type="molecule type" value="Genomic_DNA"/>
</dbReference>
<comment type="caution">
    <text evidence="2">The sequence shown here is derived from an EMBL/GenBank/DDBJ whole genome shotgun (WGS) entry which is preliminary data.</text>
</comment>
<proteinExistence type="predicted"/>
<evidence type="ECO:0008006" key="4">
    <source>
        <dbReference type="Google" id="ProtNLM"/>
    </source>
</evidence>
<dbReference type="AlphaFoldDB" id="A0A418VHJ0"/>
<feature type="region of interest" description="Disordered" evidence="1">
    <location>
        <begin position="103"/>
        <end position="126"/>
    </location>
</feature>
<dbReference type="Proteomes" id="UP000285523">
    <property type="component" value="Unassembled WGS sequence"/>
</dbReference>
<evidence type="ECO:0000256" key="1">
    <source>
        <dbReference type="SAM" id="MobiDB-lite"/>
    </source>
</evidence>
<evidence type="ECO:0000313" key="3">
    <source>
        <dbReference type="Proteomes" id="UP000285523"/>
    </source>
</evidence>
<evidence type="ECO:0000313" key="2">
    <source>
        <dbReference type="EMBL" id="RJF75531.1"/>
    </source>
</evidence>
<sequence>MSEPVTLFPNMMVHDIKAFAPAGVAFWRTEETILAGMREFSEGWFERRRLGTRAALEAAQRIGQAATPLDALREYQDWLSGAMARVLEDGLAFQQQFTKANAKIASRQSQAETPSPGAGVEERLSA</sequence>
<reference evidence="2 3" key="1">
    <citation type="submission" date="2018-09" db="EMBL/GenBank/DDBJ databases">
        <title>Draft genome sequence of Rhodopseudomonas palustris 2.1.18.</title>
        <authorList>
            <person name="Robertson S.L."/>
            <person name="Meyer T.E."/>
            <person name="Kyndt J.A."/>
        </authorList>
    </citation>
    <scope>NUCLEOTIDE SEQUENCE [LARGE SCALE GENOMIC DNA]</scope>
    <source>
        <strain evidence="2 3">2.1.18</strain>
    </source>
</reference>